<dbReference type="SUPFAM" id="SSF55729">
    <property type="entry name" value="Acyl-CoA N-acyltransferases (Nat)"/>
    <property type="match status" value="1"/>
</dbReference>
<dbReference type="Pfam" id="PF13302">
    <property type="entry name" value="Acetyltransf_3"/>
    <property type="match status" value="1"/>
</dbReference>
<dbReference type="Gene3D" id="3.40.630.30">
    <property type="match status" value="1"/>
</dbReference>
<comment type="caution">
    <text evidence="2">The sequence shown here is derived from an EMBL/GenBank/DDBJ whole genome shotgun (WGS) entry which is preliminary data.</text>
</comment>
<dbReference type="EMBL" id="BOSL01000006">
    <property type="protein sequence ID" value="GIP53374.1"/>
    <property type="molecule type" value="Genomic_DNA"/>
</dbReference>
<feature type="domain" description="N-acetyltransferase" evidence="1">
    <location>
        <begin position="18"/>
        <end position="178"/>
    </location>
</feature>
<accession>A0ABQ4MBL3</accession>
<dbReference type="PROSITE" id="PS51186">
    <property type="entry name" value="GNAT"/>
    <property type="match status" value="1"/>
</dbReference>
<evidence type="ECO:0000313" key="2">
    <source>
        <dbReference type="EMBL" id="GIP53374.1"/>
    </source>
</evidence>
<dbReference type="PANTHER" id="PTHR43792:SF9">
    <property type="entry name" value="RIBOSOMAL-PROTEIN-ALANINE ACETYLTRANSFERASE"/>
    <property type="match status" value="1"/>
</dbReference>
<dbReference type="Proteomes" id="UP000679992">
    <property type="component" value="Unassembled WGS sequence"/>
</dbReference>
<evidence type="ECO:0000313" key="3">
    <source>
        <dbReference type="Proteomes" id="UP000679992"/>
    </source>
</evidence>
<reference evidence="2 3" key="1">
    <citation type="submission" date="2021-03" db="EMBL/GenBank/DDBJ databases">
        <title>Antimicrobial resistance genes in bacteria isolated from Japanese honey, and their potential for conferring macrolide and lincosamide resistance in the American foulbrood pathogen Paenibacillus larvae.</title>
        <authorList>
            <person name="Okamoto M."/>
            <person name="Kumagai M."/>
            <person name="Kanamori H."/>
            <person name="Takamatsu D."/>
        </authorList>
    </citation>
    <scope>NUCLEOTIDE SEQUENCE [LARGE SCALE GENOMIC DNA]</scope>
    <source>
        <strain evidence="2 3">J42TS3</strain>
    </source>
</reference>
<dbReference type="PANTHER" id="PTHR43792">
    <property type="entry name" value="GNAT FAMILY, PUTATIVE (AFU_ORTHOLOGUE AFUA_3G00765)-RELATED-RELATED"/>
    <property type="match status" value="1"/>
</dbReference>
<sequence>MVIEEVYGNLPVLETERLILRKLRPEDEDAVFEYCSDAEISKYTVWSSHQSIEDTRGFLNFVFDKYQQNTVAPWGVEDKASGRIIGTTGYITWDTHNSKAEIGYALARTHWGKGYMSEAVKSVIDFGFDVMKLVRIEARCHPNNTGSSRVMEKSGMTFEGILRKHILVKGVHEDVKMYSILSEE</sequence>
<dbReference type="InterPro" id="IPR016181">
    <property type="entry name" value="Acyl_CoA_acyltransferase"/>
</dbReference>
<dbReference type="InterPro" id="IPR000182">
    <property type="entry name" value="GNAT_dom"/>
</dbReference>
<evidence type="ECO:0000259" key="1">
    <source>
        <dbReference type="PROSITE" id="PS51186"/>
    </source>
</evidence>
<organism evidence="2 3">
    <name type="scientific">Paenibacillus vini</name>
    <dbReference type="NCBI Taxonomy" id="1476024"/>
    <lineage>
        <taxon>Bacteria</taxon>
        <taxon>Bacillati</taxon>
        <taxon>Bacillota</taxon>
        <taxon>Bacilli</taxon>
        <taxon>Bacillales</taxon>
        <taxon>Paenibacillaceae</taxon>
        <taxon>Paenibacillus</taxon>
    </lineage>
</organism>
<proteinExistence type="predicted"/>
<gene>
    <name evidence="2" type="ORF">J42TS3_24090</name>
</gene>
<dbReference type="InterPro" id="IPR051531">
    <property type="entry name" value="N-acetyltransferase"/>
</dbReference>
<name>A0ABQ4MBL3_9BACL</name>
<protein>
    <submittedName>
        <fullName evidence="2">N-acetyltransferase</fullName>
    </submittedName>
</protein>
<dbReference type="RefSeq" id="WP_213654944.1">
    <property type="nucleotide sequence ID" value="NZ_BOSL01000006.1"/>
</dbReference>
<keyword evidence="3" id="KW-1185">Reference proteome</keyword>